<dbReference type="EC" id="2.1.1.-" evidence="1"/>
<dbReference type="RefSeq" id="WP_145272199.1">
    <property type="nucleotide sequence ID" value="NZ_CP036426.1"/>
</dbReference>
<evidence type="ECO:0000313" key="2">
    <source>
        <dbReference type="Proteomes" id="UP000317835"/>
    </source>
</evidence>
<dbReference type="SUPFAM" id="SSF53335">
    <property type="entry name" value="S-adenosyl-L-methionine-dependent methyltransferases"/>
    <property type="match status" value="1"/>
</dbReference>
<protein>
    <submittedName>
        <fullName evidence="1">Putative methyltransferase YcgJ</fullName>
        <ecNumber evidence="1">2.1.1.-</ecNumber>
    </submittedName>
</protein>
<dbReference type="EMBL" id="CP036426">
    <property type="protein sequence ID" value="QDV36132.1"/>
    <property type="molecule type" value="Genomic_DNA"/>
</dbReference>
<name>A0A518H5M4_9BACT</name>
<reference evidence="1 2" key="1">
    <citation type="submission" date="2019-02" db="EMBL/GenBank/DDBJ databases">
        <title>Deep-cultivation of Planctomycetes and their phenomic and genomic characterization uncovers novel biology.</title>
        <authorList>
            <person name="Wiegand S."/>
            <person name="Jogler M."/>
            <person name="Boedeker C."/>
            <person name="Pinto D."/>
            <person name="Vollmers J."/>
            <person name="Rivas-Marin E."/>
            <person name="Kohn T."/>
            <person name="Peeters S.H."/>
            <person name="Heuer A."/>
            <person name="Rast P."/>
            <person name="Oberbeckmann S."/>
            <person name="Bunk B."/>
            <person name="Jeske O."/>
            <person name="Meyerdierks A."/>
            <person name="Storesund J.E."/>
            <person name="Kallscheuer N."/>
            <person name="Luecker S."/>
            <person name="Lage O.M."/>
            <person name="Pohl T."/>
            <person name="Merkel B.J."/>
            <person name="Hornburger P."/>
            <person name="Mueller R.-W."/>
            <person name="Bruemmer F."/>
            <person name="Labrenz M."/>
            <person name="Spormann A.M."/>
            <person name="Op den Camp H."/>
            <person name="Overmann J."/>
            <person name="Amann R."/>
            <person name="Jetten M.S.M."/>
            <person name="Mascher T."/>
            <person name="Medema M.H."/>
            <person name="Devos D.P."/>
            <person name="Kaster A.-K."/>
            <person name="Ovreas L."/>
            <person name="Rohde M."/>
            <person name="Galperin M.Y."/>
            <person name="Jogler C."/>
        </authorList>
    </citation>
    <scope>NUCLEOTIDE SEQUENCE [LARGE SCALE GENOMIC DNA]</scope>
    <source>
        <strain evidence="1 2">ElP</strain>
    </source>
</reference>
<organism evidence="1 2">
    <name type="scientific">Tautonia plasticadhaerens</name>
    <dbReference type="NCBI Taxonomy" id="2527974"/>
    <lineage>
        <taxon>Bacteria</taxon>
        <taxon>Pseudomonadati</taxon>
        <taxon>Planctomycetota</taxon>
        <taxon>Planctomycetia</taxon>
        <taxon>Isosphaerales</taxon>
        <taxon>Isosphaeraceae</taxon>
        <taxon>Tautonia</taxon>
    </lineage>
</organism>
<proteinExistence type="predicted"/>
<keyword evidence="1" id="KW-0808">Transferase</keyword>
<dbReference type="Gene3D" id="3.40.50.150">
    <property type="entry name" value="Vaccinia Virus protein VP39"/>
    <property type="match status" value="1"/>
</dbReference>
<dbReference type="GO" id="GO:0008168">
    <property type="term" value="F:methyltransferase activity"/>
    <property type="evidence" value="ECO:0007669"/>
    <property type="project" value="UniProtKB-KW"/>
</dbReference>
<dbReference type="OrthoDB" id="5642573at2"/>
<dbReference type="AlphaFoldDB" id="A0A518H5M4"/>
<dbReference type="Proteomes" id="UP000317835">
    <property type="component" value="Chromosome"/>
</dbReference>
<dbReference type="InterPro" id="IPR029063">
    <property type="entry name" value="SAM-dependent_MTases_sf"/>
</dbReference>
<dbReference type="PANTHER" id="PTHR43861">
    <property type="entry name" value="TRANS-ACONITATE 2-METHYLTRANSFERASE-RELATED"/>
    <property type="match status" value="1"/>
</dbReference>
<keyword evidence="2" id="KW-1185">Reference proteome</keyword>
<sequence length="261" mass="28849">MSHPATRSHDRELASAFDDQADRFERAPVQSDPDALARLVSAADLSPNALVLDSGCGPGLVAEALLEAGHRVVGVDLSHEMIDRARRRCERFGGNATFLLGSIHDPELSRFAPFDASVSRYVLHHIQDPLLFVVRQATLLRPGGVLVLSDHTTDPDPEARSWHQQVERLRDRTHTSNATPGELADLLTAAGLESVRMMEETFTLDFDEWFDRGSPQAPKDDVRGLVLSGPLAHGFRPQLRSDHRISIECWRATARGIKTGR</sequence>
<dbReference type="Pfam" id="PF13489">
    <property type="entry name" value="Methyltransf_23"/>
    <property type="match status" value="1"/>
</dbReference>
<accession>A0A518H5M4</accession>
<keyword evidence="1" id="KW-0489">Methyltransferase</keyword>
<evidence type="ECO:0000313" key="1">
    <source>
        <dbReference type="EMBL" id="QDV36132.1"/>
    </source>
</evidence>
<dbReference type="GO" id="GO:0032259">
    <property type="term" value="P:methylation"/>
    <property type="evidence" value="ECO:0007669"/>
    <property type="project" value="UniProtKB-KW"/>
</dbReference>
<dbReference type="KEGG" id="tpla:ElP_40460"/>
<dbReference type="CDD" id="cd02440">
    <property type="entry name" value="AdoMet_MTases"/>
    <property type="match status" value="1"/>
</dbReference>
<gene>
    <name evidence="1" type="primary">ycgJ_3</name>
    <name evidence="1" type="ORF">ElP_40460</name>
</gene>